<name>A0A2C9DED7_9HYPH</name>
<organism evidence="1 2">
    <name type="scientific">Hartmannibacter diazotrophicus</name>
    <dbReference type="NCBI Taxonomy" id="1482074"/>
    <lineage>
        <taxon>Bacteria</taxon>
        <taxon>Pseudomonadati</taxon>
        <taxon>Pseudomonadota</taxon>
        <taxon>Alphaproteobacteria</taxon>
        <taxon>Hyphomicrobiales</taxon>
        <taxon>Pleomorphomonadaceae</taxon>
        <taxon>Hartmannibacter</taxon>
    </lineage>
</organism>
<accession>A0A2C9DED7</accession>
<dbReference type="KEGG" id="hdi:HDIA_P0022"/>
<dbReference type="InterPro" id="IPR011990">
    <property type="entry name" value="TPR-like_helical_dom_sf"/>
</dbReference>
<gene>
    <name evidence="1" type="ORF">HDIA_P0022</name>
</gene>
<dbReference type="Proteomes" id="UP000223606">
    <property type="component" value="Plasmid HDIAp1"/>
</dbReference>
<keyword evidence="2" id="KW-1185">Reference proteome</keyword>
<dbReference type="SMART" id="SM00671">
    <property type="entry name" value="SEL1"/>
    <property type="match status" value="3"/>
</dbReference>
<reference evidence="2" key="1">
    <citation type="submission" date="2017-09" db="EMBL/GenBank/DDBJ databases">
        <title>Genome sequence of Nannocystis excedens DSM 71.</title>
        <authorList>
            <person name="Blom J."/>
        </authorList>
    </citation>
    <scope>NUCLEOTIDE SEQUENCE [LARGE SCALE GENOMIC DNA]</scope>
    <source>
        <strain evidence="2">type strain: E19</strain>
        <plasmid evidence="2">hdiap1</plasmid>
    </source>
</reference>
<dbReference type="SUPFAM" id="SSF81901">
    <property type="entry name" value="HCP-like"/>
    <property type="match status" value="1"/>
</dbReference>
<dbReference type="InterPro" id="IPR006597">
    <property type="entry name" value="Sel1-like"/>
</dbReference>
<protein>
    <recommendedName>
        <fullName evidence="3">Sel1 repeat family protein</fullName>
    </recommendedName>
</protein>
<proteinExistence type="predicted"/>
<evidence type="ECO:0000313" key="2">
    <source>
        <dbReference type="Proteomes" id="UP000223606"/>
    </source>
</evidence>
<dbReference type="PANTHER" id="PTHR11102:SF160">
    <property type="entry name" value="ERAD-ASSOCIATED E3 UBIQUITIN-PROTEIN LIGASE COMPONENT HRD3"/>
    <property type="match status" value="1"/>
</dbReference>
<keyword evidence="1" id="KW-0614">Plasmid</keyword>
<dbReference type="Gene3D" id="1.25.40.10">
    <property type="entry name" value="Tetratricopeptide repeat domain"/>
    <property type="match status" value="1"/>
</dbReference>
<dbReference type="EMBL" id="LT960615">
    <property type="protein sequence ID" value="SON58431.1"/>
    <property type="molecule type" value="Genomic_DNA"/>
</dbReference>
<sequence length="200" mass="22812">MTDKRLKNYDDLIKEEPDLSLLNRAYALLSTNFERATSQLAELADRGSILSMIYLGEAYQRSQPKNLDAAEKWYRKAYENGAAMGLFALGLLHFQKNNYAEAETLFQEGAENDDELSMFWLAKIYAHNDNFDKNRYKIRLLLEKSASKGNVSAKSALAFSFMKGRYGLGNIPKGIWLYLSSLLEAAKIAIKNPDDPRLWH</sequence>
<evidence type="ECO:0000313" key="1">
    <source>
        <dbReference type="EMBL" id="SON58431.1"/>
    </source>
</evidence>
<dbReference type="RefSeq" id="WP_157775822.1">
    <property type="nucleotide sequence ID" value="NZ_LT960615.1"/>
</dbReference>
<geneLocation type="plasmid" evidence="2">
    <name>hdiap1</name>
</geneLocation>
<dbReference type="InterPro" id="IPR050767">
    <property type="entry name" value="Sel1_AlgK"/>
</dbReference>
<dbReference type="AlphaFoldDB" id="A0A2C9DED7"/>
<evidence type="ECO:0008006" key="3">
    <source>
        <dbReference type="Google" id="ProtNLM"/>
    </source>
</evidence>
<dbReference type="OrthoDB" id="5295703at2"/>
<dbReference type="PANTHER" id="PTHR11102">
    <property type="entry name" value="SEL-1-LIKE PROTEIN"/>
    <property type="match status" value="1"/>
</dbReference>